<feature type="region of interest" description="Disordered" evidence="1">
    <location>
        <begin position="1"/>
        <end position="31"/>
    </location>
</feature>
<organism evidence="2 3">
    <name type="scientific">Crotalaria pallida</name>
    <name type="common">Smooth rattlebox</name>
    <name type="synonym">Crotalaria striata</name>
    <dbReference type="NCBI Taxonomy" id="3830"/>
    <lineage>
        <taxon>Eukaryota</taxon>
        <taxon>Viridiplantae</taxon>
        <taxon>Streptophyta</taxon>
        <taxon>Embryophyta</taxon>
        <taxon>Tracheophyta</taxon>
        <taxon>Spermatophyta</taxon>
        <taxon>Magnoliopsida</taxon>
        <taxon>eudicotyledons</taxon>
        <taxon>Gunneridae</taxon>
        <taxon>Pentapetalae</taxon>
        <taxon>rosids</taxon>
        <taxon>fabids</taxon>
        <taxon>Fabales</taxon>
        <taxon>Fabaceae</taxon>
        <taxon>Papilionoideae</taxon>
        <taxon>50 kb inversion clade</taxon>
        <taxon>genistoids sensu lato</taxon>
        <taxon>core genistoids</taxon>
        <taxon>Crotalarieae</taxon>
        <taxon>Crotalaria</taxon>
    </lineage>
</organism>
<evidence type="ECO:0000256" key="1">
    <source>
        <dbReference type="SAM" id="MobiDB-lite"/>
    </source>
</evidence>
<dbReference type="AlphaFoldDB" id="A0AAN9FSI4"/>
<evidence type="ECO:0000313" key="3">
    <source>
        <dbReference type="Proteomes" id="UP001372338"/>
    </source>
</evidence>
<feature type="compositionally biased region" description="Basic and acidic residues" evidence="1">
    <location>
        <begin position="1"/>
        <end position="10"/>
    </location>
</feature>
<sequence>MKSEVQDQRKTGSLSSRSWLSKSLETSKRESPIRIRADVASVFVGATDKSRSSPYRFDEQFKTLTKANGQGKLRHVALH</sequence>
<dbReference type="EMBL" id="JAYWIO010000002">
    <property type="protein sequence ID" value="KAK7281855.1"/>
    <property type="molecule type" value="Genomic_DNA"/>
</dbReference>
<comment type="caution">
    <text evidence="2">The sequence shown here is derived from an EMBL/GenBank/DDBJ whole genome shotgun (WGS) entry which is preliminary data.</text>
</comment>
<evidence type="ECO:0000313" key="2">
    <source>
        <dbReference type="EMBL" id="KAK7281855.1"/>
    </source>
</evidence>
<gene>
    <name evidence="2" type="ORF">RIF29_10175</name>
</gene>
<protein>
    <submittedName>
        <fullName evidence="2">Uncharacterized protein</fullName>
    </submittedName>
</protein>
<accession>A0AAN9FSI4</accession>
<keyword evidence="3" id="KW-1185">Reference proteome</keyword>
<proteinExistence type="predicted"/>
<feature type="compositionally biased region" description="Low complexity" evidence="1">
    <location>
        <begin position="13"/>
        <end position="24"/>
    </location>
</feature>
<reference evidence="2 3" key="1">
    <citation type="submission" date="2024-01" db="EMBL/GenBank/DDBJ databases">
        <title>The genomes of 5 underutilized Papilionoideae crops provide insights into root nodulation and disease resistanc.</title>
        <authorList>
            <person name="Yuan L."/>
        </authorList>
    </citation>
    <scope>NUCLEOTIDE SEQUENCE [LARGE SCALE GENOMIC DNA]</scope>
    <source>
        <strain evidence="2">ZHUSHIDOU_FW_LH</strain>
        <tissue evidence="2">Leaf</tissue>
    </source>
</reference>
<dbReference type="Proteomes" id="UP001372338">
    <property type="component" value="Unassembled WGS sequence"/>
</dbReference>
<name>A0AAN9FSI4_CROPI</name>